<evidence type="ECO:0000256" key="1">
    <source>
        <dbReference type="SAM" id="Phobius"/>
    </source>
</evidence>
<proteinExistence type="predicted"/>
<dbReference type="Gramene" id="Kaladp0059s0262.2.v1.1">
    <property type="protein sequence ID" value="Kaladp0059s0262.2.v1.1"/>
    <property type="gene ID" value="Kaladp0059s0262.v1.1"/>
</dbReference>
<dbReference type="EnsemblPlants" id="Kaladp0059s0262.2.v1.1">
    <property type="protein sequence ID" value="Kaladp0059s0262.2.v1.1"/>
    <property type="gene ID" value="Kaladp0059s0262.v1.1"/>
</dbReference>
<accession>A0A7N0UBI2</accession>
<evidence type="ECO:0000313" key="2">
    <source>
        <dbReference type="EnsemblPlants" id="Kaladp0059s0262.2.v1.1"/>
    </source>
</evidence>
<dbReference type="Pfam" id="PF04749">
    <property type="entry name" value="PLAC8"/>
    <property type="match status" value="1"/>
</dbReference>
<keyword evidence="1" id="KW-0472">Membrane</keyword>
<keyword evidence="3" id="KW-1185">Reference proteome</keyword>
<organism evidence="2 3">
    <name type="scientific">Kalanchoe fedtschenkoi</name>
    <name type="common">Lavender scallops</name>
    <name type="synonym">South American air plant</name>
    <dbReference type="NCBI Taxonomy" id="63787"/>
    <lineage>
        <taxon>Eukaryota</taxon>
        <taxon>Viridiplantae</taxon>
        <taxon>Streptophyta</taxon>
        <taxon>Embryophyta</taxon>
        <taxon>Tracheophyta</taxon>
        <taxon>Spermatophyta</taxon>
        <taxon>Magnoliopsida</taxon>
        <taxon>eudicotyledons</taxon>
        <taxon>Gunneridae</taxon>
        <taxon>Pentapetalae</taxon>
        <taxon>Saxifragales</taxon>
        <taxon>Crassulaceae</taxon>
        <taxon>Kalanchoe</taxon>
    </lineage>
</organism>
<evidence type="ECO:0000313" key="3">
    <source>
        <dbReference type="Proteomes" id="UP000594263"/>
    </source>
</evidence>
<dbReference type="NCBIfam" id="TIGR01571">
    <property type="entry name" value="A_thal_Cys_rich"/>
    <property type="match status" value="1"/>
</dbReference>
<keyword evidence="1" id="KW-0812">Transmembrane</keyword>
<feature type="transmembrane region" description="Helical" evidence="1">
    <location>
        <begin position="65"/>
        <end position="85"/>
    </location>
</feature>
<sequence>MDQQKSAPPPAAPYHPQVETPWSTGLCDCCQDASNCCITCWCPCITFGQISEIVDQGSSSCATNGALYCLLAYFTGCGCLFSCIYRSKMRRQYMLQDNACGDLCTHFCCESCALCQEYRELKHRGFDMSLGWRENMERRGHGGVQVAPTAPYGMTR</sequence>
<protein>
    <submittedName>
        <fullName evidence="2">Uncharacterized protein</fullName>
    </submittedName>
</protein>
<dbReference type="PANTHER" id="PTHR15907">
    <property type="entry name" value="DUF614 FAMILY PROTEIN-RELATED"/>
    <property type="match status" value="1"/>
</dbReference>
<dbReference type="InterPro" id="IPR006461">
    <property type="entry name" value="PLAC_motif_containing"/>
</dbReference>
<keyword evidence="1" id="KW-1133">Transmembrane helix</keyword>
<dbReference type="Proteomes" id="UP000594263">
    <property type="component" value="Unplaced"/>
</dbReference>
<dbReference type="AlphaFoldDB" id="A0A7N0UBI2"/>
<reference evidence="2" key="1">
    <citation type="submission" date="2021-01" db="UniProtKB">
        <authorList>
            <consortium name="EnsemblPlants"/>
        </authorList>
    </citation>
    <scope>IDENTIFICATION</scope>
</reference>
<name>A0A7N0UBI2_KALFE</name>